<sequence length="179" mass="20990">MEKFKEFIKKVKNKFSTPVKPLAVDVFEEEKKIEINENSIELGNFKIASNGDIQISNDSGINLSVTDPEDAACTTKDVKPIIKWRNPLHEQVTTKPFDYGVVEGEPHKEAQFFVWSNKKDDVLNKLYKIKDRTKNKRIKNKIQKQIDAYRQQRTEKDVLVTGKEYMFRYWNSNSENDEK</sequence>
<protein>
    <submittedName>
        <fullName evidence="1">Uncharacterized protein</fullName>
    </submittedName>
</protein>
<gene>
    <name evidence="1" type="ORF">DN757_01825</name>
</gene>
<proteinExistence type="predicted"/>
<dbReference type="RefSeq" id="WP_111268570.1">
    <property type="nucleotide sequence ID" value="NZ_QKWW01000006.1"/>
</dbReference>
<dbReference type="EMBL" id="QKWW01000006">
    <property type="protein sequence ID" value="PZT57419.1"/>
    <property type="molecule type" value="Genomic_DNA"/>
</dbReference>
<comment type="caution">
    <text evidence="1">The sequence shown here is derived from an EMBL/GenBank/DDBJ whole genome shotgun (WGS) entry which is preliminary data.</text>
</comment>
<evidence type="ECO:0000313" key="2">
    <source>
        <dbReference type="Proteomes" id="UP000249204"/>
    </source>
</evidence>
<reference evidence="1 2" key="1">
    <citation type="submission" date="2018-06" db="EMBL/GenBank/DDBJ databases">
        <title>Isolation of heavy metals resistant Paenibacillus silvae NC2 from Gold-Copper mine in ZiJin, China.</title>
        <authorList>
            <person name="Xu J."/>
            <person name="Mazhar H.S."/>
            <person name="Rensing C."/>
        </authorList>
    </citation>
    <scope>NUCLEOTIDE SEQUENCE [LARGE SCALE GENOMIC DNA]</scope>
    <source>
        <strain evidence="1 2">NC2</strain>
    </source>
</reference>
<dbReference type="Proteomes" id="UP000249204">
    <property type="component" value="Unassembled WGS sequence"/>
</dbReference>
<accession>A0A2W6NNH9</accession>
<dbReference type="AlphaFoldDB" id="A0A2W6NNH9"/>
<evidence type="ECO:0000313" key="1">
    <source>
        <dbReference type="EMBL" id="PZT57419.1"/>
    </source>
</evidence>
<organism evidence="1 2">
    <name type="scientific">Paenibacillus silvae</name>
    <dbReference type="NCBI Taxonomy" id="1325358"/>
    <lineage>
        <taxon>Bacteria</taxon>
        <taxon>Bacillati</taxon>
        <taxon>Bacillota</taxon>
        <taxon>Bacilli</taxon>
        <taxon>Bacillales</taxon>
        <taxon>Paenibacillaceae</taxon>
        <taxon>Paenibacillus</taxon>
    </lineage>
</organism>
<name>A0A2W6NNH9_9BACL</name>